<dbReference type="HOGENOM" id="CLU_1384550_0_0_1"/>
<dbReference type="EMBL" id="KN826716">
    <property type="protein sequence ID" value="KIK78086.1"/>
    <property type="molecule type" value="Genomic_DNA"/>
</dbReference>
<dbReference type="InParanoid" id="A0A0D0D3F4"/>
<feature type="chain" id="PRO_5002220657" evidence="1">
    <location>
        <begin position="22"/>
        <end position="197"/>
    </location>
</feature>
<evidence type="ECO:0000313" key="2">
    <source>
        <dbReference type="EMBL" id="KIK78086.1"/>
    </source>
</evidence>
<evidence type="ECO:0000256" key="1">
    <source>
        <dbReference type="SAM" id="SignalP"/>
    </source>
</evidence>
<protein>
    <submittedName>
        <fullName evidence="2">Uncharacterized protein</fullName>
    </submittedName>
</protein>
<name>A0A0D0D3F4_9AGAM</name>
<dbReference type="OrthoDB" id="2670609at2759"/>
<gene>
    <name evidence="2" type="ORF">PAXRUDRAFT_164963</name>
</gene>
<proteinExistence type="predicted"/>
<accession>A0A0D0D3F4</accession>
<dbReference type="Proteomes" id="UP000054538">
    <property type="component" value="Unassembled WGS sequence"/>
</dbReference>
<feature type="signal peptide" evidence="1">
    <location>
        <begin position="1"/>
        <end position="21"/>
    </location>
</feature>
<sequence length="197" mass="21608">MAGCDQCYFLLLFVTDQVLLGQPITWSAIVVATVNPCHPNNATWGPARYTNTGAQAAQHEWIKAVDKVGLPSSYVMVQVFWLFHGPMYSLLACSSLEAAAYMWIPETYVLFSVVTSSALLTKLALGADAAHPFQLVMLCPLLAMFMRLQEWDFQVSACLYSSQKSHKGSNLNVECKGNLATDSQLGDSELDSGDIME</sequence>
<reference evidence="2 3" key="1">
    <citation type="submission" date="2014-04" db="EMBL/GenBank/DDBJ databases">
        <authorList>
            <consortium name="DOE Joint Genome Institute"/>
            <person name="Kuo A."/>
            <person name="Kohler A."/>
            <person name="Jargeat P."/>
            <person name="Nagy L.G."/>
            <person name="Floudas D."/>
            <person name="Copeland A."/>
            <person name="Barry K.W."/>
            <person name="Cichocki N."/>
            <person name="Veneault-Fourrey C."/>
            <person name="LaButti K."/>
            <person name="Lindquist E.A."/>
            <person name="Lipzen A."/>
            <person name="Lundell T."/>
            <person name="Morin E."/>
            <person name="Murat C."/>
            <person name="Sun H."/>
            <person name="Tunlid A."/>
            <person name="Henrissat B."/>
            <person name="Grigoriev I.V."/>
            <person name="Hibbett D.S."/>
            <person name="Martin F."/>
            <person name="Nordberg H.P."/>
            <person name="Cantor M.N."/>
            <person name="Hua S.X."/>
        </authorList>
    </citation>
    <scope>NUCLEOTIDE SEQUENCE [LARGE SCALE GENOMIC DNA]</scope>
    <source>
        <strain evidence="2 3">Ve08.2h10</strain>
    </source>
</reference>
<dbReference type="AlphaFoldDB" id="A0A0D0D3F4"/>
<keyword evidence="3" id="KW-1185">Reference proteome</keyword>
<keyword evidence="1" id="KW-0732">Signal</keyword>
<organism evidence="2 3">
    <name type="scientific">Paxillus rubicundulus Ve08.2h10</name>
    <dbReference type="NCBI Taxonomy" id="930991"/>
    <lineage>
        <taxon>Eukaryota</taxon>
        <taxon>Fungi</taxon>
        <taxon>Dikarya</taxon>
        <taxon>Basidiomycota</taxon>
        <taxon>Agaricomycotina</taxon>
        <taxon>Agaricomycetes</taxon>
        <taxon>Agaricomycetidae</taxon>
        <taxon>Boletales</taxon>
        <taxon>Paxilineae</taxon>
        <taxon>Paxillaceae</taxon>
        <taxon>Paxillus</taxon>
    </lineage>
</organism>
<evidence type="ECO:0000313" key="3">
    <source>
        <dbReference type="Proteomes" id="UP000054538"/>
    </source>
</evidence>
<reference evidence="3" key="2">
    <citation type="submission" date="2015-01" db="EMBL/GenBank/DDBJ databases">
        <title>Evolutionary Origins and Diversification of the Mycorrhizal Mutualists.</title>
        <authorList>
            <consortium name="DOE Joint Genome Institute"/>
            <consortium name="Mycorrhizal Genomics Consortium"/>
            <person name="Kohler A."/>
            <person name="Kuo A."/>
            <person name="Nagy L.G."/>
            <person name="Floudas D."/>
            <person name="Copeland A."/>
            <person name="Barry K.W."/>
            <person name="Cichocki N."/>
            <person name="Veneault-Fourrey C."/>
            <person name="LaButti K."/>
            <person name="Lindquist E.A."/>
            <person name="Lipzen A."/>
            <person name="Lundell T."/>
            <person name="Morin E."/>
            <person name="Murat C."/>
            <person name="Riley R."/>
            <person name="Ohm R."/>
            <person name="Sun H."/>
            <person name="Tunlid A."/>
            <person name="Henrissat B."/>
            <person name="Grigoriev I.V."/>
            <person name="Hibbett D.S."/>
            <person name="Martin F."/>
        </authorList>
    </citation>
    <scope>NUCLEOTIDE SEQUENCE [LARGE SCALE GENOMIC DNA]</scope>
    <source>
        <strain evidence="3">Ve08.2h10</strain>
    </source>
</reference>